<organism evidence="1 2">
    <name type="scientific">Wuchereria bancrofti</name>
    <dbReference type="NCBI Taxonomy" id="6293"/>
    <lineage>
        <taxon>Eukaryota</taxon>
        <taxon>Metazoa</taxon>
        <taxon>Ecdysozoa</taxon>
        <taxon>Nematoda</taxon>
        <taxon>Chromadorea</taxon>
        <taxon>Rhabditida</taxon>
        <taxon>Spirurina</taxon>
        <taxon>Spiruromorpha</taxon>
        <taxon>Filarioidea</taxon>
        <taxon>Onchocercidae</taxon>
        <taxon>Wuchereria</taxon>
    </lineage>
</organism>
<protein>
    <submittedName>
        <fullName evidence="1">Uncharacterized protein</fullName>
    </submittedName>
</protein>
<proteinExistence type="predicted"/>
<reference evidence="2" key="1">
    <citation type="submission" date="2012-08" db="EMBL/GenBank/DDBJ databases">
        <title>The Genome Sequence of Wuchereria bancrofti.</title>
        <authorList>
            <person name="Nutman T.B."/>
            <person name="Fink D.L."/>
            <person name="Russ C."/>
            <person name="Young S."/>
            <person name="Zeng Q."/>
            <person name="Koehrsen M."/>
            <person name="Alvarado L."/>
            <person name="Berlin A."/>
            <person name="Chapman S.B."/>
            <person name="Chen Z."/>
            <person name="Freedman E."/>
            <person name="Gellesch M."/>
            <person name="Goldberg J."/>
            <person name="Griggs A."/>
            <person name="Gujja S."/>
            <person name="Heilman E.R."/>
            <person name="Heiman D."/>
            <person name="Hepburn T."/>
            <person name="Howarth C."/>
            <person name="Jen D."/>
            <person name="Larson L."/>
            <person name="Lewis B."/>
            <person name="Mehta T."/>
            <person name="Park D."/>
            <person name="Pearson M."/>
            <person name="Roberts A."/>
            <person name="Saif S."/>
            <person name="Shea T."/>
            <person name="Shenoy N."/>
            <person name="Sisk P."/>
            <person name="Stolte C."/>
            <person name="Sykes S."/>
            <person name="Walk T."/>
            <person name="White J."/>
            <person name="Yandava C."/>
            <person name="Haas B."/>
            <person name="Henn M.R."/>
            <person name="Nusbaum C."/>
            <person name="Birren B."/>
        </authorList>
    </citation>
    <scope>NUCLEOTIDE SEQUENCE [LARGE SCALE GENOMIC DNA]</scope>
    <source>
        <strain evidence="2">NA</strain>
    </source>
</reference>
<accession>J9ES73</accession>
<dbReference type="EMBL" id="ADBV01004951">
    <property type="protein sequence ID" value="EJW79957.1"/>
    <property type="molecule type" value="Genomic_DNA"/>
</dbReference>
<name>J9ES73_WUCBA</name>
<sequence length="50" mass="5239">MPAFTWAGDKPRCSNCPSDASACSQGLCFAPSLSMEEADSDLDANKLGQN</sequence>
<evidence type="ECO:0000313" key="2">
    <source>
        <dbReference type="Proteomes" id="UP000004810"/>
    </source>
</evidence>
<evidence type="ECO:0000313" key="1">
    <source>
        <dbReference type="EMBL" id="EJW79957.1"/>
    </source>
</evidence>
<dbReference type="AlphaFoldDB" id="J9ES73"/>
<comment type="caution">
    <text evidence="1">The sequence shown here is derived from an EMBL/GenBank/DDBJ whole genome shotgun (WGS) entry which is preliminary data.</text>
</comment>
<gene>
    <name evidence="1" type="ORF">WUBG_09133</name>
</gene>
<dbReference type="Proteomes" id="UP000004810">
    <property type="component" value="Unassembled WGS sequence"/>
</dbReference>